<dbReference type="RefSeq" id="WP_145379087.1">
    <property type="nucleotide sequence ID" value="NZ_CP036276.1"/>
</dbReference>
<dbReference type="AlphaFoldDB" id="A0A517ZVW1"/>
<sequence length="196" mass="22107">MTDEVVECSNCGEKIPEEKPGDPLEKRKPCPKCGALNRSIPAGAVSFLGVASIVANAVIERHWTRLLETSKALIELEHFAPAVIVAHTACEVIVQRAASKAFQERKIADLEREFDAVCRWQSLLEKEHCKLFKKLTGDEKLTEQKFWKKQPTYKSSVERRNKVVHAGKDATKDEAEETLQICESFISYIEKTHGLE</sequence>
<organism evidence="1 2">
    <name type="scientific">Symmachiella dynata</name>
    <dbReference type="NCBI Taxonomy" id="2527995"/>
    <lineage>
        <taxon>Bacteria</taxon>
        <taxon>Pseudomonadati</taxon>
        <taxon>Planctomycetota</taxon>
        <taxon>Planctomycetia</taxon>
        <taxon>Planctomycetales</taxon>
        <taxon>Planctomycetaceae</taxon>
        <taxon>Symmachiella</taxon>
    </lineage>
</organism>
<keyword evidence="2" id="KW-1185">Reference proteome</keyword>
<dbReference type="EMBL" id="CP036276">
    <property type="protein sequence ID" value="QDU46591.1"/>
    <property type="molecule type" value="Genomic_DNA"/>
</dbReference>
<accession>A0A517ZVW1</accession>
<name>A0A517ZVW1_9PLAN</name>
<evidence type="ECO:0000313" key="2">
    <source>
        <dbReference type="Proteomes" id="UP000319383"/>
    </source>
</evidence>
<dbReference type="Proteomes" id="UP000319383">
    <property type="component" value="Chromosome"/>
</dbReference>
<protein>
    <recommendedName>
        <fullName evidence="3">HEPN domain-containing protein</fullName>
    </recommendedName>
</protein>
<proteinExistence type="predicted"/>
<gene>
    <name evidence="1" type="ORF">Mal52_51130</name>
</gene>
<reference evidence="1 2" key="1">
    <citation type="submission" date="2019-02" db="EMBL/GenBank/DDBJ databases">
        <title>Deep-cultivation of Planctomycetes and their phenomic and genomic characterization uncovers novel biology.</title>
        <authorList>
            <person name="Wiegand S."/>
            <person name="Jogler M."/>
            <person name="Boedeker C."/>
            <person name="Pinto D."/>
            <person name="Vollmers J."/>
            <person name="Rivas-Marin E."/>
            <person name="Kohn T."/>
            <person name="Peeters S.H."/>
            <person name="Heuer A."/>
            <person name="Rast P."/>
            <person name="Oberbeckmann S."/>
            <person name="Bunk B."/>
            <person name="Jeske O."/>
            <person name="Meyerdierks A."/>
            <person name="Storesund J.E."/>
            <person name="Kallscheuer N."/>
            <person name="Luecker S."/>
            <person name="Lage O.M."/>
            <person name="Pohl T."/>
            <person name="Merkel B.J."/>
            <person name="Hornburger P."/>
            <person name="Mueller R.-W."/>
            <person name="Bruemmer F."/>
            <person name="Labrenz M."/>
            <person name="Spormann A.M."/>
            <person name="Op den Camp H."/>
            <person name="Overmann J."/>
            <person name="Amann R."/>
            <person name="Jetten M.S.M."/>
            <person name="Mascher T."/>
            <person name="Medema M.H."/>
            <person name="Devos D.P."/>
            <person name="Kaster A.-K."/>
            <person name="Ovreas L."/>
            <person name="Rohde M."/>
            <person name="Galperin M.Y."/>
            <person name="Jogler C."/>
        </authorList>
    </citation>
    <scope>NUCLEOTIDE SEQUENCE [LARGE SCALE GENOMIC DNA]</scope>
    <source>
        <strain evidence="1 2">Mal52</strain>
    </source>
</reference>
<evidence type="ECO:0008006" key="3">
    <source>
        <dbReference type="Google" id="ProtNLM"/>
    </source>
</evidence>
<evidence type="ECO:0000313" key="1">
    <source>
        <dbReference type="EMBL" id="QDU46591.1"/>
    </source>
</evidence>
<dbReference type="KEGG" id="sdyn:Mal52_51130"/>